<evidence type="ECO:0000313" key="1">
    <source>
        <dbReference type="EMBL" id="TGE05210.1"/>
    </source>
</evidence>
<dbReference type="AlphaFoldDB" id="A0A4Z0P2I2"/>
<evidence type="ECO:0008006" key="3">
    <source>
        <dbReference type="Google" id="ProtNLM"/>
    </source>
</evidence>
<accession>A0A4Z0P2I2</accession>
<protein>
    <recommendedName>
        <fullName evidence="3">Outer membrane protein with beta-barrel domain</fullName>
    </recommendedName>
</protein>
<sequence length="232" mass="25320">MRLLSGVLLVGTILLSIPSHAQRILLGLKGGAAIANGIGTDAKNSSLRFGGQGGALLRVKLTEQLAIQGEGLYVQRGDNGTLYGRTIGHRLDYISALLLLQYHFADIFVEAGPQLNWLRTATPNIVSAQAINTLTFQDQDRSFVVGFGYQDTTGVTVGWRYIGGLSNVFNPSPISGSRQLQLRNSTVEFYLGYLFEPRQIIRFITSPVRLVKSIGSRKSKAARQPANQEKTK</sequence>
<comment type="caution">
    <text evidence="1">The sequence shown here is derived from an EMBL/GenBank/DDBJ whole genome shotgun (WGS) entry which is preliminary data.</text>
</comment>
<reference evidence="1 2" key="1">
    <citation type="submission" date="2019-04" db="EMBL/GenBank/DDBJ databases">
        <authorList>
            <person name="Feng G."/>
            <person name="Zhang J."/>
            <person name="Zhu H."/>
        </authorList>
    </citation>
    <scope>NUCLEOTIDE SEQUENCE [LARGE SCALE GENOMIC DNA]</scope>
    <source>
        <strain evidence="1 2">92R-1</strain>
    </source>
</reference>
<dbReference type="Proteomes" id="UP000298337">
    <property type="component" value="Unassembled WGS sequence"/>
</dbReference>
<dbReference type="OrthoDB" id="838174at2"/>
<keyword evidence="2" id="KW-1185">Reference proteome</keyword>
<name>A0A4Z0P2I2_9BACT</name>
<dbReference type="RefSeq" id="WP_135435527.1">
    <property type="nucleotide sequence ID" value="NZ_SRLA01000004.1"/>
</dbReference>
<dbReference type="EMBL" id="SRLA01000004">
    <property type="protein sequence ID" value="TGE05210.1"/>
    <property type="molecule type" value="Genomic_DNA"/>
</dbReference>
<proteinExistence type="predicted"/>
<gene>
    <name evidence="1" type="ORF">EU556_18000</name>
</gene>
<evidence type="ECO:0000313" key="2">
    <source>
        <dbReference type="Proteomes" id="UP000298337"/>
    </source>
</evidence>
<organism evidence="1 2">
    <name type="scientific">Hymenobacter fodinae</name>
    <dbReference type="NCBI Taxonomy" id="2510796"/>
    <lineage>
        <taxon>Bacteria</taxon>
        <taxon>Pseudomonadati</taxon>
        <taxon>Bacteroidota</taxon>
        <taxon>Cytophagia</taxon>
        <taxon>Cytophagales</taxon>
        <taxon>Hymenobacteraceae</taxon>
        <taxon>Hymenobacter</taxon>
    </lineage>
</organism>